<reference evidence="4" key="1">
    <citation type="submission" date="2022-11" db="UniProtKB">
        <authorList>
            <consortium name="WormBaseParasite"/>
        </authorList>
    </citation>
    <scope>IDENTIFICATION</scope>
</reference>
<dbReference type="Proteomes" id="UP000887566">
    <property type="component" value="Unplaced"/>
</dbReference>
<protein>
    <recommendedName>
        <fullName evidence="2">GIPC1-3 GH1 domain-containing protein</fullName>
    </recommendedName>
</protein>
<feature type="compositionally biased region" description="Basic and acidic residues" evidence="1">
    <location>
        <begin position="1"/>
        <end position="11"/>
    </location>
</feature>
<evidence type="ECO:0000256" key="1">
    <source>
        <dbReference type="SAM" id="MobiDB-lite"/>
    </source>
</evidence>
<dbReference type="WBParaSite" id="PSAMB.scaffold5332size12008.g26406.t1">
    <property type="protein sequence ID" value="PSAMB.scaffold5332size12008.g26406.t1"/>
    <property type="gene ID" value="PSAMB.scaffold5332size12008.g26406"/>
</dbReference>
<proteinExistence type="predicted"/>
<feature type="domain" description="GIPC1-3 GH1" evidence="2">
    <location>
        <begin position="70"/>
        <end position="100"/>
    </location>
</feature>
<dbReference type="Pfam" id="PF25083">
    <property type="entry name" value="GIPC1_GH1"/>
    <property type="match status" value="1"/>
</dbReference>
<accession>A0A914WW22</accession>
<sequence>MAEQLNEKAIGDEGAAAQPLPDVLAGHHSRSPRRRSRSRRRSSAKAMARASSGIKMAEQPTKATEKKLTFQCQLAHGSPTGLISGFNRLSQLYQAIADCY</sequence>
<name>A0A914WW22_9BILA</name>
<dbReference type="AlphaFoldDB" id="A0A914WW22"/>
<evidence type="ECO:0000259" key="2">
    <source>
        <dbReference type="Pfam" id="PF25083"/>
    </source>
</evidence>
<feature type="region of interest" description="Disordered" evidence="1">
    <location>
        <begin position="1"/>
        <end position="62"/>
    </location>
</feature>
<dbReference type="InterPro" id="IPR056814">
    <property type="entry name" value="GIPC1-3_GH1"/>
</dbReference>
<evidence type="ECO:0000313" key="3">
    <source>
        <dbReference type="Proteomes" id="UP000887566"/>
    </source>
</evidence>
<keyword evidence="3" id="KW-1185">Reference proteome</keyword>
<evidence type="ECO:0000313" key="4">
    <source>
        <dbReference type="WBParaSite" id="PSAMB.scaffold5332size12008.g26406.t1"/>
    </source>
</evidence>
<organism evidence="3 4">
    <name type="scientific">Plectus sambesii</name>
    <dbReference type="NCBI Taxonomy" id="2011161"/>
    <lineage>
        <taxon>Eukaryota</taxon>
        <taxon>Metazoa</taxon>
        <taxon>Ecdysozoa</taxon>
        <taxon>Nematoda</taxon>
        <taxon>Chromadorea</taxon>
        <taxon>Plectida</taxon>
        <taxon>Plectina</taxon>
        <taxon>Plectoidea</taxon>
        <taxon>Plectidae</taxon>
        <taxon>Plectus</taxon>
    </lineage>
</organism>
<feature type="compositionally biased region" description="Basic residues" evidence="1">
    <location>
        <begin position="27"/>
        <end position="43"/>
    </location>
</feature>